<evidence type="ECO:0000313" key="3">
    <source>
        <dbReference type="Proteomes" id="UP000229740"/>
    </source>
</evidence>
<protein>
    <submittedName>
        <fullName evidence="2">Chitosanase</fullName>
    </submittedName>
</protein>
<dbReference type="Pfam" id="PF01374">
    <property type="entry name" value="Glyco_hydro_46"/>
    <property type="match status" value="1"/>
</dbReference>
<dbReference type="AlphaFoldDB" id="A0A2G6E1G5"/>
<name>A0A2G6E1G5_9BACT</name>
<dbReference type="Gene3D" id="1.20.141.10">
    <property type="entry name" value="Chitosanase, subunit A, domain 1"/>
    <property type="match status" value="1"/>
</dbReference>
<evidence type="ECO:0000313" key="2">
    <source>
        <dbReference type="EMBL" id="PID55742.1"/>
    </source>
</evidence>
<dbReference type="InterPro" id="IPR023346">
    <property type="entry name" value="Lysozyme-like_dom_sf"/>
</dbReference>
<dbReference type="InterPro" id="IPR036365">
    <property type="entry name" value="PGBD-like_sf"/>
</dbReference>
<dbReference type="Gene3D" id="1.10.101.10">
    <property type="entry name" value="PGBD-like superfamily/PGBD"/>
    <property type="match status" value="1"/>
</dbReference>
<gene>
    <name evidence="2" type="ORF">CSB45_14500</name>
</gene>
<organism evidence="2 3">
    <name type="scientific">candidate division KSB3 bacterium</name>
    <dbReference type="NCBI Taxonomy" id="2044937"/>
    <lineage>
        <taxon>Bacteria</taxon>
        <taxon>candidate division KSB3</taxon>
    </lineage>
</organism>
<dbReference type="EMBL" id="PDPS01000044">
    <property type="protein sequence ID" value="PID55742.1"/>
    <property type="molecule type" value="Genomic_DNA"/>
</dbReference>
<reference evidence="2 3" key="1">
    <citation type="submission" date="2017-10" db="EMBL/GenBank/DDBJ databases">
        <title>Novel microbial diversity and functional potential in the marine mammal oral microbiome.</title>
        <authorList>
            <person name="Dudek N.K."/>
            <person name="Sun C.L."/>
            <person name="Burstein D."/>
            <person name="Kantor R.S."/>
            <person name="Aliaga Goltsman D.S."/>
            <person name="Bik E.M."/>
            <person name="Thomas B.C."/>
            <person name="Banfield J.F."/>
            <person name="Relman D.A."/>
        </authorList>
    </citation>
    <scope>NUCLEOTIDE SEQUENCE [LARGE SCALE GENOMIC DNA]</scope>
    <source>
        <strain evidence="2">DOLZORAL124_49_17</strain>
    </source>
</reference>
<dbReference type="InterPro" id="IPR002477">
    <property type="entry name" value="Peptidoglycan-bd-like"/>
</dbReference>
<dbReference type="GO" id="GO:0016977">
    <property type="term" value="F:chitosanase activity"/>
    <property type="evidence" value="ECO:0007669"/>
    <property type="project" value="InterPro"/>
</dbReference>
<dbReference type="Proteomes" id="UP000229740">
    <property type="component" value="Unassembled WGS sequence"/>
</dbReference>
<dbReference type="SUPFAM" id="SSF47090">
    <property type="entry name" value="PGBD-like"/>
    <property type="match status" value="1"/>
</dbReference>
<proteinExistence type="predicted"/>
<dbReference type="SUPFAM" id="SSF53955">
    <property type="entry name" value="Lysozyme-like"/>
    <property type="match status" value="1"/>
</dbReference>
<dbReference type="InterPro" id="IPR036366">
    <property type="entry name" value="PGBDSf"/>
</dbReference>
<dbReference type="InterPro" id="IPR000400">
    <property type="entry name" value="Glyco_hydro_46"/>
</dbReference>
<accession>A0A2G6E1G5</accession>
<comment type="caution">
    <text evidence="2">The sequence shown here is derived from an EMBL/GenBank/DDBJ whole genome shotgun (WGS) entry which is preliminary data.</text>
</comment>
<evidence type="ECO:0000259" key="1">
    <source>
        <dbReference type="Pfam" id="PF01471"/>
    </source>
</evidence>
<feature type="domain" description="Peptidoglycan binding-like" evidence="1">
    <location>
        <begin position="252"/>
        <end position="306"/>
    </location>
</feature>
<dbReference type="GO" id="GO:0005576">
    <property type="term" value="C:extracellular region"/>
    <property type="evidence" value="ECO:0007669"/>
    <property type="project" value="InterPro"/>
</dbReference>
<sequence>MLTDLQKRAAQAIVNVFETSEPRGNYGKVTILKGDKGHLTYGRSQTTLSSGNLYLLIKAYCGAENAQFGHALRYYLKRLLERDPSLDYAFPLHKLLSNAGSDPVMQEVQDQFFDRAYWDPAVKSAQAIGVTSALGTAVIYDSKVHGSWRRMRDRTDDEYGTVDAIGEDSWIAYYIGTRREWLATHHIPILRKTVYRMDSLFTLIQYKNWDLSLPFHVRGVRIDEGALEPPLPRVSAQEDHVRLLYLKSPYLRGDDVKDIQDALIRFGYDVKVDGIYGRETDEAVKRFQTTYRLKSDGIVGPVTLAYLDIL</sequence>
<dbReference type="Pfam" id="PF01471">
    <property type="entry name" value="PG_binding_1"/>
    <property type="match status" value="1"/>
</dbReference>
<dbReference type="GO" id="GO:0005975">
    <property type="term" value="P:carbohydrate metabolic process"/>
    <property type="evidence" value="ECO:0007669"/>
    <property type="project" value="InterPro"/>
</dbReference>